<keyword evidence="1" id="KW-1133">Transmembrane helix</keyword>
<evidence type="ECO:0000313" key="3">
    <source>
        <dbReference type="Proteomes" id="UP000006038"/>
    </source>
</evidence>
<sequence>MNLDRDANDDVVSNLINFHFGGPCLIMLVIRMYSILLRTGQAPTRKGCSGLDVSAMTNVHMDDGKDPSAD</sequence>
<keyword evidence="3" id="KW-1185">Reference proteome</keyword>
<feature type="transmembrane region" description="Helical" evidence="1">
    <location>
        <begin position="20"/>
        <end position="37"/>
    </location>
</feature>
<dbReference type="HOGENOM" id="CLU_2761856_0_0_1"/>
<proteinExistence type="predicted"/>
<dbReference type="AlphaFoldDB" id="J3MRD2"/>
<keyword evidence="1" id="KW-0472">Membrane</keyword>
<evidence type="ECO:0000256" key="1">
    <source>
        <dbReference type="SAM" id="Phobius"/>
    </source>
</evidence>
<keyword evidence="1" id="KW-0812">Transmembrane</keyword>
<protein>
    <submittedName>
        <fullName evidence="2">Uncharacterized protein</fullName>
    </submittedName>
</protein>
<dbReference type="Proteomes" id="UP000006038">
    <property type="component" value="Chromosome 8"/>
</dbReference>
<organism evidence="2">
    <name type="scientific">Oryza brachyantha</name>
    <name type="common">malo sina</name>
    <dbReference type="NCBI Taxonomy" id="4533"/>
    <lineage>
        <taxon>Eukaryota</taxon>
        <taxon>Viridiplantae</taxon>
        <taxon>Streptophyta</taxon>
        <taxon>Embryophyta</taxon>
        <taxon>Tracheophyta</taxon>
        <taxon>Spermatophyta</taxon>
        <taxon>Magnoliopsida</taxon>
        <taxon>Liliopsida</taxon>
        <taxon>Poales</taxon>
        <taxon>Poaceae</taxon>
        <taxon>BOP clade</taxon>
        <taxon>Oryzoideae</taxon>
        <taxon>Oryzeae</taxon>
        <taxon>Oryzinae</taxon>
        <taxon>Oryza</taxon>
    </lineage>
</organism>
<reference evidence="2" key="1">
    <citation type="journal article" date="2013" name="Nat. Commun.">
        <title>Whole-genome sequencing of Oryza brachyantha reveals mechanisms underlying Oryza genome evolution.</title>
        <authorList>
            <person name="Chen J."/>
            <person name="Huang Q."/>
            <person name="Gao D."/>
            <person name="Wang J."/>
            <person name="Lang Y."/>
            <person name="Liu T."/>
            <person name="Li B."/>
            <person name="Bai Z."/>
            <person name="Luis Goicoechea J."/>
            <person name="Liang C."/>
            <person name="Chen C."/>
            <person name="Zhang W."/>
            <person name="Sun S."/>
            <person name="Liao Y."/>
            <person name="Zhang X."/>
            <person name="Yang L."/>
            <person name="Song C."/>
            <person name="Wang M."/>
            <person name="Shi J."/>
            <person name="Liu G."/>
            <person name="Liu J."/>
            <person name="Zhou H."/>
            <person name="Zhou W."/>
            <person name="Yu Q."/>
            <person name="An N."/>
            <person name="Chen Y."/>
            <person name="Cai Q."/>
            <person name="Wang B."/>
            <person name="Liu B."/>
            <person name="Min J."/>
            <person name="Huang Y."/>
            <person name="Wu H."/>
            <person name="Li Z."/>
            <person name="Zhang Y."/>
            <person name="Yin Y."/>
            <person name="Song W."/>
            <person name="Jiang J."/>
            <person name="Jackson S.A."/>
            <person name="Wing R.A."/>
            <person name="Wang J."/>
            <person name="Chen M."/>
        </authorList>
    </citation>
    <scope>NUCLEOTIDE SEQUENCE [LARGE SCALE GENOMIC DNA]</scope>
    <source>
        <strain evidence="2">cv. IRGC 101232</strain>
    </source>
</reference>
<dbReference type="EnsemblPlants" id="OB08G16610.1">
    <property type="protein sequence ID" value="OB08G16610.1"/>
    <property type="gene ID" value="OB08G16610"/>
</dbReference>
<name>J3MRD2_ORYBR</name>
<evidence type="ECO:0000313" key="2">
    <source>
        <dbReference type="EnsemblPlants" id="OB08G16610.1"/>
    </source>
</evidence>
<reference evidence="2" key="2">
    <citation type="submission" date="2013-04" db="UniProtKB">
        <authorList>
            <consortium name="EnsemblPlants"/>
        </authorList>
    </citation>
    <scope>IDENTIFICATION</scope>
</reference>
<accession>J3MRD2</accession>
<dbReference type="Gramene" id="OB08G16610.1">
    <property type="protein sequence ID" value="OB08G16610.1"/>
    <property type="gene ID" value="OB08G16610"/>
</dbReference>